<dbReference type="AlphaFoldDB" id="A0A8H6V227"/>
<name>A0A8H6V227_9EURO</name>
<evidence type="ECO:0000313" key="2">
    <source>
        <dbReference type="Proteomes" id="UP000641853"/>
    </source>
</evidence>
<gene>
    <name evidence="1" type="ORF">CNMCM7691_006556</name>
</gene>
<comment type="caution">
    <text evidence="1">The sequence shown here is derived from an EMBL/GenBank/DDBJ whole genome shotgun (WGS) entry which is preliminary data.</text>
</comment>
<evidence type="ECO:0000313" key="1">
    <source>
        <dbReference type="EMBL" id="KAF7175152.1"/>
    </source>
</evidence>
<keyword evidence="2" id="KW-1185">Reference proteome</keyword>
<protein>
    <submittedName>
        <fullName evidence="1">Uncharacterized protein</fullName>
    </submittedName>
</protein>
<dbReference type="Proteomes" id="UP000641853">
    <property type="component" value="Unassembled WGS sequence"/>
</dbReference>
<accession>A0A8H6V227</accession>
<dbReference type="InterPro" id="IPR032675">
    <property type="entry name" value="LRR_dom_sf"/>
</dbReference>
<sequence length="438" mass="49639">MIRVNRRFFNLGIPRLWQAQSDIYLAKVPKDRREVYIPLIQKLGLSGSPKDLYEEFKDSVFHNVTELWVTMDEDLEDVADCRYLKHFFNPGLRLLVLETNISADFLLDVQNQCPKSRTVDLWRLGPCVTPTDLLAFLRGLPYLESLRITETDDHMMTDSKVIEFLAASSTLEQLILNEITPRLLWDALSVESPFPQLKRSDIEISQDAVALMAKLFGSVMQLSVTLWPQEDWDTRETEVRIRPFSELTELRTLEISFRGGMTIVPEDLVSLRSLSNLTSLSLQGLHKSRLGAAGFGDDDFHHLVSGLSDLDTLSVDPFPSKVTSASLAALAKCCPRLKSCCLGGVFNVLDLQNYKAPLFPRLGSFRVERFLDPDEHVGDSVKLIERRAHEHAQHLERHFPKADIQVCEAGLGPRSTSFSVKVIRILRPTFECDFKPGP</sequence>
<dbReference type="SUPFAM" id="SSF52047">
    <property type="entry name" value="RNI-like"/>
    <property type="match status" value="1"/>
</dbReference>
<organism evidence="1 2">
    <name type="scientific">Aspergillus felis</name>
    <dbReference type="NCBI Taxonomy" id="1287682"/>
    <lineage>
        <taxon>Eukaryota</taxon>
        <taxon>Fungi</taxon>
        <taxon>Dikarya</taxon>
        <taxon>Ascomycota</taxon>
        <taxon>Pezizomycotina</taxon>
        <taxon>Eurotiomycetes</taxon>
        <taxon>Eurotiomycetidae</taxon>
        <taxon>Eurotiales</taxon>
        <taxon>Aspergillaceae</taxon>
        <taxon>Aspergillus</taxon>
        <taxon>Aspergillus subgen. Fumigati</taxon>
    </lineage>
</organism>
<dbReference type="Gene3D" id="3.80.10.10">
    <property type="entry name" value="Ribonuclease Inhibitor"/>
    <property type="match status" value="1"/>
</dbReference>
<reference evidence="1" key="1">
    <citation type="submission" date="2020-06" db="EMBL/GenBank/DDBJ databases">
        <title>Draft genome sequences of strains closely related to Aspergillus parafelis and Aspergillus hiratsukae.</title>
        <authorList>
            <person name="Dos Santos R.A.C."/>
            <person name="Rivero-Menendez O."/>
            <person name="Steenwyk J.L."/>
            <person name="Mead M.E."/>
            <person name="Goldman G.H."/>
            <person name="Alastruey-Izquierdo A."/>
            <person name="Rokas A."/>
        </authorList>
    </citation>
    <scope>NUCLEOTIDE SEQUENCE</scope>
    <source>
        <strain evidence="1">CNM-CM7691</strain>
    </source>
</reference>
<proteinExistence type="predicted"/>
<dbReference type="EMBL" id="JACBAG010001925">
    <property type="protein sequence ID" value="KAF7175152.1"/>
    <property type="molecule type" value="Genomic_DNA"/>
</dbReference>